<dbReference type="EMBL" id="JADKYB010000004">
    <property type="protein sequence ID" value="MBM9504818.1"/>
    <property type="molecule type" value="Genomic_DNA"/>
</dbReference>
<dbReference type="Proteomes" id="UP000749040">
    <property type="component" value="Unassembled WGS sequence"/>
</dbReference>
<organism evidence="1 2">
    <name type="scientific">Actinacidiphila acididurans</name>
    <dbReference type="NCBI Taxonomy" id="2784346"/>
    <lineage>
        <taxon>Bacteria</taxon>
        <taxon>Bacillati</taxon>
        <taxon>Actinomycetota</taxon>
        <taxon>Actinomycetes</taxon>
        <taxon>Kitasatosporales</taxon>
        <taxon>Streptomycetaceae</taxon>
        <taxon>Actinacidiphila</taxon>
    </lineage>
</organism>
<evidence type="ECO:0000313" key="2">
    <source>
        <dbReference type="Proteomes" id="UP000749040"/>
    </source>
</evidence>
<sequence length="63" mass="6585">MSLGIVAGVVALASLLTETAARLAVTGTDRFARRHRLAPFTSGLPDELAAVLSTHRDGKGDPR</sequence>
<evidence type="ECO:0000313" key="1">
    <source>
        <dbReference type="EMBL" id="MBM9504818.1"/>
    </source>
</evidence>
<keyword evidence="2" id="KW-1185">Reference proteome</keyword>
<proteinExistence type="predicted"/>
<name>A0ABS2TS67_9ACTN</name>
<comment type="caution">
    <text evidence="1">The sequence shown here is derived from an EMBL/GenBank/DDBJ whole genome shotgun (WGS) entry which is preliminary data.</text>
</comment>
<reference evidence="1 2" key="1">
    <citation type="submission" date="2021-01" db="EMBL/GenBank/DDBJ databases">
        <title>Streptomyces acididurans sp. nov., isolated from a peat swamp forest soil.</title>
        <authorList>
            <person name="Chantavorakit T."/>
            <person name="Duangmal K."/>
        </authorList>
    </citation>
    <scope>NUCLEOTIDE SEQUENCE [LARGE SCALE GENOMIC DNA]</scope>
    <source>
        <strain evidence="1 2">KK5PA1</strain>
    </source>
</reference>
<gene>
    <name evidence="1" type="ORF">ITX44_09760</name>
</gene>
<protein>
    <submittedName>
        <fullName evidence="1">Uncharacterized protein</fullName>
    </submittedName>
</protein>
<accession>A0ABS2TS67</accession>